<keyword evidence="3" id="KW-1185">Reference proteome</keyword>
<evidence type="ECO:0000313" key="2">
    <source>
        <dbReference type="EMBL" id="KAK4433420.1"/>
    </source>
</evidence>
<evidence type="ECO:0000313" key="3">
    <source>
        <dbReference type="Proteomes" id="UP001293254"/>
    </source>
</evidence>
<feature type="region of interest" description="Disordered" evidence="1">
    <location>
        <begin position="151"/>
        <end position="175"/>
    </location>
</feature>
<accession>A0AAE1YND0</accession>
<name>A0AAE1YND0_9LAMI</name>
<comment type="caution">
    <text evidence="2">The sequence shown here is derived from an EMBL/GenBank/DDBJ whole genome shotgun (WGS) entry which is preliminary data.</text>
</comment>
<dbReference type="EMBL" id="JACGWO010000003">
    <property type="protein sequence ID" value="KAK4433420.1"/>
    <property type="molecule type" value="Genomic_DNA"/>
</dbReference>
<reference evidence="2" key="1">
    <citation type="submission" date="2020-06" db="EMBL/GenBank/DDBJ databases">
        <authorList>
            <person name="Li T."/>
            <person name="Hu X."/>
            <person name="Zhang T."/>
            <person name="Song X."/>
            <person name="Zhang H."/>
            <person name="Dai N."/>
            <person name="Sheng W."/>
            <person name="Hou X."/>
            <person name="Wei L."/>
        </authorList>
    </citation>
    <scope>NUCLEOTIDE SEQUENCE</scope>
    <source>
        <strain evidence="2">3651</strain>
        <tissue evidence="2">Leaf</tissue>
    </source>
</reference>
<evidence type="ECO:0000256" key="1">
    <source>
        <dbReference type="SAM" id="MobiDB-lite"/>
    </source>
</evidence>
<dbReference type="Proteomes" id="UP001293254">
    <property type="component" value="Unassembled WGS sequence"/>
</dbReference>
<dbReference type="AlphaFoldDB" id="A0AAE1YND0"/>
<sequence>MSDKSSAVGIGLSWIGVMCRWKVDTRPILIKPGPDPQNNSEAKEKAGDAGLTHSGLCYFLTRFFGSYGLLPSPFHGPTPTIPDDLPSDALIPSLDPQALRVLDHCSIQTATGPQSQSLVHWANQDPSEAFWVLDQDIWAAFPSVGLEDKARLDDRGNDTRPILIKPGPDPQNNSEAKEKEVWFCGYGWHAWFRCWLGGGGRSILTISCSGKIPDNRLSSEWAVRVSLHRRDSRRSERGPTARRSAATKAARNSTSETDLSRGVQPRSERQGIAGISEILFVACRIES</sequence>
<proteinExistence type="predicted"/>
<reference evidence="2" key="2">
    <citation type="journal article" date="2024" name="Plant">
        <title>Genomic evolution and insights into agronomic trait innovations of Sesamum species.</title>
        <authorList>
            <person name="Miao H."/>
            <person name="Wang L."/>
            <person name="Qu L."/>
            <person name="Liu H."/>
            <person name="Sun Y."/>
            <person name="Le M."/>
            <person name="Wang Q."/>
            <person name="Wei S."/>
            <person name="Zheng Y."/>
            <person name="Lin W."/>
            <person name="Duan Y."/>
            <person name="Cao H."/>
            <person name="Xiong S."/>
            <person name="Wang X."/>
            <person name="Wei L."/>
            <person name="Li C."/>
            <person name="Ma Q."/>
            <person name="Ju M."/>
            <person name="Zhao R."/>
            <person name="Li G."/>
            <person name="Mu C."/>
            <person name="Tian Q."/>
            <person name="Mei H."/>
            <person name="Zhang T."/>
            <person name="Gao T."/>
            <person name="Zhang H."/>
        </authorList>
    </citation>
    <scope>NUCLEOTIDE SEQUENCE</scope>
    <source>
        <strain evidence="2">3651</strain>
    </source>
</reference>
<gene>
    <name evidence="2" type="ORF">Salat_1104300</name>
</gene>
<protein>
    <submittedName>
        <fullName evidence="2">Uncharacterized protein</fullName>
    </submittedName>
</protein>
<feature type="compositionally biased region" description="Low complexity" evidence="1">
    <location>
        <begin position="241"/>
        <end position="255"/>
    </location>
</feature>
<organism evidence="2 3">
    <name type="scientific">Sesamum alatum</name>
    <dbReference type="NCBI Taxonomy" id="300844"/>
    <lineage>
        <taxon>Eukaryota</taxon>
        <taxon>Viridiplantae</taxon>
        <taxon>Streptophyta</taxon>
        <taxon>Embryophyta</taxon>
        <taxon>Tracheophyta</taxon>
        <taxon>Spermatophyta</taxon>
        <taxon>Magnoliopsida</taxon>
        <taxon>eudicotyledons</taxon>
        <taxon>Gunneridae</taxon>
        <taxon>Pentapetalae</taxon>
        <taxon>asterids</taxon>
        <taxon>lamiids</taxon>
        <taxon>Lamiales</taxon>
        <taxon>Pedaliaceae</taxon>
        <taxon>Sesamum</taxon>
    </lineage>
</organism>
<feature type="region of interest" description="Disordered" evidence="1">
    <location>
        <begin position="232"/>
        <end position="268"/>
    </location>
</feature>